<dbReference type="HOGENOM" id="CLU_3007497_0_0_9"/>
<protein>
    <submittedName>
        <fullName evidence="1">Uncharacterized protein</fullName>
    </submittedName>
</protein>
<dbReference type="EMBL" id="CM001487">
    <property type="protein sequence ID" value="EIM58624.1"/>
    <property type="molecule type" value="Genomic_DNA"/>
</dbReference>
<proteinExistence type="predicted"/>
<keyword evidence="2" id="KW-1185">Reference proteome</keyword>
<organism evidence="1 2">
    <name type="scientific">Eubacterium cellulosolvens (strain ATCC 43171 / JCM 9499 / 6)</name>
    <name type="common">Cillobacterium cellulosolvens</name>
    <dbReference type="NCBI Taxonomy" id="633697"/>
    <lineage>
        <taxon>Bacteria</taxon>
        <taxon>Bacillati</taxon>
        <taxon>Bacillota</taxon>
        <taxon>Clostridia</taxon>
        <taxon>Eubacteriales</taxon>
        <taxon>Eubacteriaceae</taxon>
        <taxon>Eubacterium</taxon>
    </lineage>
</organism>
<name>I5AXV1_EUBC6</name>
<accession>I5AXV1</accession>
<evidence type="ECO:0000313" key="1">
    <source>
        <dbReference type="EMBL" id="EIM58624.1"/>
    </source>
</evidence>
<sequence length="56" mass="6411">MDLSGMQADAIVCLTRYMKHKMFYKIQARTNITIIYANGKSVEAVQATMAQQLRKE</sequence>
<gene>
    <name evidence="1" type="ORF">EubceDRAFT1_2944</name>
</gene>
<dbReference type="STRING" id="633697.EubceDRAFT1_2944"/>
<dbReference type="AlphaFoldDB" id="I5AXV1"/>
<reference evidence="1 2" key="1">
    <citation type="submission" date="2010-08" db="EMBL/GenBank/DDBJ databases">
        <authorList>
            <consortium name="US DOE Joint Genome Institute (JGI-PGF)"/>
            <person name="Lucas S."/>
            <person name="Copeland A."/>
            <person name="Lapidus A."/>
            <person name="Cheng J.-F."/>
            <person name="Bruce D."/>
            <person name="Goodwin L."/>
            <person name="Pitluck S."/>
            <person name="Land M.L."/>
            <person name="Hauser L."/>
            <person name="Chang Y.-J."/>
            <person name="Anderson I.J."/>
            <person name="Johnson E."/>
            <person name="Mulhopadhyay B."/>
            <person name="Kyrpides N."/>
            <person name="Woyke T.J."/>
        </authorList>
    </citation>
    <scope>NUCLEOTIDE SEQUENCE [LARGE SCALE GENOMIC DNA]</scope>
    <source>
        <strain evidence="1 2">6</strain>
    </source>
</reference>
<reference evidence="1 2" key="2">
    <citation type="submission" date="2012-02" db="EMBL/GenBank/DDBJ databases">
        <title>Improved High-Quality Draft sequence of Eubacterium cellulosolvens 6.</title>
        <authorList>
            <consortium name="US DOE Joint Genome Institute"/>
            <person name="Lucas S."/>
            <person name="Han J."/>
            <person name="Lapidus A."/>
            <person name="Cheng J.-F."/>
            <person name="Goodwin L."/>
            <person name="Pitluck S."/>
            <person name="Peters L."/>
            <person name="Mikhailova N."/>
            <person name="Gu W."/>
            <person name="Detter J.C."/>
            <person name="Han C."/>
            <person name="Tapia R."/>
            <person name="Land M."/>
            <person name="Hauser L."/>
            <person name="Kyrpides N."/>
            <person name="Ivanova N."/>
            <person name="Pagani I."/>
            <person name="Johnson E."/>
            <person name="Mukhopadhyay B."/>
            <person name="Anderson I."/>
            <person name="Woyke T."/>
        </authorList>
    </citation>
    <scope>NUCLEOTIDE SEQUENCE [LARGE SCALE GENOMIC DNA]</scope>
    <source>
        <strain evidence="1 2">6</strain>
    </source>
</reference>
<evidence type="ECO:0000313" key="2">
    <source>
        <dbReference type="Proteomes" id="UP000005753"/>
    </source>
</evidence>
<dbReference type="Proteomes" id="UP000005753">
    <property type="component" value="Chromosome"/>
</dbReference>